<organism evidence="2 3">
    <name type="scientific">Microbacterium phage McGalleon</name>
    <dbReference type="NCBI Taxonomy" id="2590936"/>
    <lineage>
        <taxon>Viruses</taxon>
        <taxon>Duplodnaviria</taxon>
        <taxon>Heunggongvirae</taxon>
        <taxon>Uroviricota</taxon>
        <taxon>Caudoviricetes</taxon>
        <taxon>Ilzatvirus</taxon>
        <taxon>Ilzatvirus mcgalleon</taxon>
    </lineage>
</organism>
<keyword evidence="3" id="KW-1185">Reference proteome</keyword>
<dbReference type="RefSeq" id="YP_009908631.1">
    <property type="nucleotide sequence ID" value="NC_049927.1"/>
</dbReference>
<name>A0A516KQY4_9CAUD</name>
<protein>
    <submittedName>
        <fullName evidence="2">Uncharacterized protein</fullName>
    </submittedName>
</protein>
<gene>
    <name evidence="2" type="primary">55</name>
    <name evidence="2" type="ORF">SEA_MCGALLEON_55</name>
</gene>
<evidence type="ECO:0000313" key="2">
    <source>
        <dbReference type="EMBL" id="QDP44106.1"/>
    </source>
</evidence>
<feature type="region of interest" description="Disordered" evidence="1">
    <location>
        <begin position="70"/>
        <end position="90"/>
    </location>
</feature>
<dbReference type="Proteomes" id="UP000320771">
    <property type="component" value="Segment"/>
</dbReference>
<proteinExistence type="predicted"/>
<dbReference type="EMBL" id="MN062703">
    <property type="protein sequence ID" value="QDP44106.1"/>
    <property type="molecule type" value="Genomic_DNA"/>
</dbReference>
<dbReference type="GeneID" id="56214175"/>
<sequence length="90" mass="9573">MAKTVLLGVNDNEGYAPDQIQTEVTLAALLASVQEAIEQYGEDAKVVVANGQRYGAGFGSLEVMGYGSDEVSITDADPDGEDEEEQYLRG</sequence>
<accession>A0A516KQY4</accession>
<reference evidence="2 3" key="1">
    <citation type="submission" date="2019-06" db="EMBL/GenBank/DDBJ databases">
        <authorList>
            <person name="Kirkpatrick B.L."/>
            <person name="Twichell C.M."/>
            <person name="Davis D.J."/>
            <person name="Hampton E.S."/>
            <person name="Nguyen T."/>
            <person name="Niekamp K.S."/>
            <person name="Riley K.M."/>
            <person name="Lawson J.L."/>
            <person name="Butela K.A."/>
            <person name="Garlena R.A."/>
            <person name="Russell D.A."/>
            <person name="Pope W.H."/>
            <person name="Jacobs-Sera D."/>
            <person name="Hatfull G.F."/>
        </authorList>
    </citation>
    <scope>NUCLEOTIDE SEQUENCE [LARGE SCALE GENOMIC DNA]</scope>
</reference>
<evidence type="ECO:0000256" key="1">
    <source>
        <dbReference type="SAM" id="MobiDB-lite"/>
    </source>
</evidence>
<evidence type="ECO:0000313" key="3">
    <source>
        <dbReference type="Proteomes" id="UP000320771"/>
    </source>
</evidence>
<feature type="compositionally biased region" description="Acidic residues" evidence="1">
    <location>
        <begin position="76"/>
        <end position="90"/>
    </location>
</feature>
<dbReference type="KEGG" id="vg:56214175"/>